<dbReference type="eggNOG" id="ENOG5031VIJ">
    <property type="taxonomic scope" value="Bacteria"/>
</dbReference>
<dbReference type="STRING" id="40571.SAMN05660733_04022"/>
<dbReference type="OrthoDB" id="3393373at2"/>
<organism evidence="1 2">
    <name type="scientific">Lentzea albidocapillata</name>
    <dbReference type="NCBI Taxonomy" id="40571"/>
    <lineage>
        <taxon>Bacteria</taxon>
        <taxon>Bacillati</taxon>
        <taxon>Actinomycetota</taxon>
        <taxon>Actinomycetes</taxon>
        <taxon>Pseudonocardiales</taxon>
        <taxon>Pseudonocardiaceae</taxon>
        <taxon>Lentzea</taxon>
    </lineage>
</organism>
<keyword evidence="2" id="KW-1185">Reference proteome</keyword>
<dbReference type="AlphaFoldDB" id="A0A1W2EG65"/>
<accession>A0A1W2EG65</accession>
<dbReference type="Proteomes" id="UP000192840">
    <property type="component" value="Unassembled WGS sequence"/>
</dbReference>
<protein>
    <recommendedName>
        <fullName evidence="3">Excreted virulence factor EspC, type VII ESX diderm</fullName>
    </recommendedName>
</protein>
<evidence type="ECO:0000313" key="2">
    <source>
        <dbReference type="Proteomes" id="UP000192840"/>
    </source>
</evidence>
<gene>
    <name evidence="1" type="ORF">SAMN05660733_04022</name>
</gene>
<dbReference type="RefSeq" id="WP_036016264.1">
    <property type="nucleotide sequence ID" value="NZ_FWYC01000009.1"/>
</dbReference>
<proteinExistence type="predicted"/>
<name>A0A1W2EG65_9PSEU</name>
<sequence>MAGYEVVTQDLREEAKLWQEKADRAEPVVQAVRDTHLSAPAFFVGDLATLGAGMVNAAFEASQYEQFRAFIEKCVTGAVTEFNQIDGVLRKIADEYDRTESVNEIELREFYG</sequence>
<reference evidence="2" key="1">
    <citation type="submission" date="2017-04" db="EMBL/GenBank/DDBJ databases">
        <authorList>
            <person name="Varghese N."/>
            <person name="Submissions S."/>
        </authorList>
    </citation>
    <scope>NUCLEOTIDE SEQUENCE [LARGE SCALE GENOMIC DNA]</scope>
    <source>
        <strain evidence="2">DSM 44073</strain>
    </source>
</reference>
<evidence type="ECO:0000313" key="1">
    <source>
        <dbReference type="EMBL" id="SMD08422.1"/>
    </source>
</evidence>
<dbReference type="EMBL" id="FWYC01000009">
    <property type="protein sequence ID" value="SMD08422.1"/>
    <property type="molecule type" value="Genomic_DNA"/>
</dbReference>
<evidence type="ECO:0008006" key="3">
    <source>
        <dbReference type="Google" id="ProtNLM"/>
    </source>
</evidence>